<dbReference type="EMBL" id="SDPT01000004">
    <property type="protein sequence ID" value="RXZ29865.1"/>
    <property type="molecule type" value="Genomic_DNA"/>
</dbReference>
<proteinExistence type="predicted"/>
<evidence type="ECO:0000313" key="1">
    <source>
        <dbReference type="EMBL" id="RXZ29865.1"/>
    </source>
</evidence>
<protein>
    <submittedName>
        <fullName evidence="1">Uncharacterized protein</fullName>
    </submittedName>
</protein>
<gene>
    <name evidence="1" type="ORF">EO081_16065</name>
</gene>
<evidence type="ECO:0000313" key="2">
    <source>
        <dbReference type="Proteomes" id="UP000292347"/>
    </source>
</evidence>
<reference evidence="1 2" key="1">
    <citation type="submission" date="2019-01" db="EMBL/GenBank/DDBJ databases">
        <title>Sphingomonas mucosissima sp. nov. and Sphingomonas desiccabilis sp. nov., from biological soil crusts in the Colorado Plateau, USA.</title>
        <authorList>
            <person name="Zhu D."/>
        </authorList>
    </citation>
    <scope>NUCLEOTIDE SEQUENCE [LARGE SCALE GENOMIC DNA]</scope>
    <source>
        <strain evidence="1 2">CP1D</strain>
    </source>
</reference>
<dbReference type="Proteomes" id="UP000292347">
    <property type="component" value="Unassembled WGS sequence"/>
</dbReference>
<accession>A0A4Q2IP95</accession>
<organism evidence="1 2">
    <name type="scientific">Sphingomonas desiccabilis</name>
    <dbReference type="NCBI Taxonomy" id="429134"/>
    <lineage>
        <taxon>Bacteria</taxon>
        <taxon>Pseudomonadati</taxon>
        <taxon>Pseudomonadota</taxon>
        <taxon>Alphaproteobacteria</taxon>
        <taxon>Sphingomonadales</taxon>
        <taxon>Sphingomonadaceae</taxon>
        <taxon>Sphingomonas</taxon>
    </lineage>
</organism>
<dbReference type="RefSeq" id="WP_129343428.1">
    <property type="nucleotide sequence ID" value="NZ_JAWDJZ010000005.1"/>
</dbReference>
<keyword evidence="2" id="KW-1185">Reference proteome</keyword>
<name>A0A4Q2IP95_9SPHN</name>
<sequence>MRTDMRPDYLIRDLKRLADEVGKRYRLFTSSFSYLKIRNDVETARLDFVGKIQKSSVVIRGQLLGIPVSTIVIGSQQRKVTGCDVTFWPDLGVQAPANYRR</sequence>
<dbReference type="OrthoDB" id="7553681at2"/>
<dbReference type="AlphaFoldDB" id="A0A4Q2IP95"/>
<comment type="caution">
    <text evidence="1">The sequence shown here is derived from an EMBL/GenBank/DDBJ whole genome shotgun (WGS) entry which is preliminary data.</text>
</comment>